<dbReference type="PANTHER" id="PTHR22588:SF5">
    <property type="entry name" value="COLLAGEN ALPHA-6(VI) CHAIN"/>
    <property type="match status" value="1"/>
</dbReference>
<sequence>MLKEVLVGAPFETGQVNEVGKLYQCTYPLGDCKEISIQRPRDAFNMSFGLTLVAQNDQVLVCGPTVHRACGENTYVNGYCFLLLDGSFKYMPAPLSVYLPPECTRHPTDIAFLIDGSSSISEEDFEKMKRFVSEVIKNLSGRDTLFALMQFSGNFREHFNFNSQDSAQLVMKVKQLYGWTKTATAIRKVVYHHPYWKQSHAAGQMSFFGVQTYPKWNPQLLAI</sequence>
<reference evidence="2" key="2">
    <citation type="submission" date="2025-09" db="UniProtKB">
        <authorList>
            <consortium name="Ensembl"/>
        </authorList>
    </citation>
    <scope>IDENTIFICATION</scope>
</reference>
<dbReference type="PRINTS" id="PR00453">
    <property type="entry name" value="VWFADOMAIN"/>
</dbReference>
<dbReference type="GO" id="GO:0030020">
    <property type="term" value="F:extracellular matrix structural constituent conferring tensile strength"/>
    <property type="evidence" value="ECO:0007669"/>
    <property type="project" value="TreeGrafter"/>
</dbReference>
<evidence type="ECO:0000313" key="2">
    <source>
        <dbReference type="Ensembl" id="ENSPTXP00000012659.1"/>
    </source>
</evidence>
<dbReference type="Ensembl" id="ENSPTXT00000013065.1">
    <property type="protein sequence ID" value="ENSPTXP00000012659.1"/>
    <property type="gene ID" value="ENSPTXG00000008885.1"/>
</dbReference>
<keyword evidence="3" id="KW-1185">Reference proteome</keyword>
<dbReference type="GeneTree" id="ENSGT00940000154838"/>
<dbReference type="PROSITE" id="PS50234">
    <property type="entry name" value="VWFA"/>
    <property type="match status" value="1"/>
</dbReference>
<protein>
    <submittedName>
        <fullName evidence="2">Integrin subunit alpha X</fullName>
    </submittedName>
</protein>
<proteinExistence type="predicted"/>
<accession>A0A670YNM0</accession>
<dbReference type="AlphaFoldDB" id="A0A670YNM0"/>
<reference evidence="2" key="1">
    <citation type="submission" date="2025-08" db="UniProtKB">
        <authorList>
            <consortium name="Ensembl"/>
        </authorList>
    </citation>
    <scope>IDENTIFICATION</scope>
</reference>
<dbReference type="PANTHER" id="PTHR22588">
    <property type="entry name" value="VWFA DOMAIN-CONTAINING PROTEIN"/>
    <property type="match status" value="1"/>
</dbReference>
<evidence type="ECO:0000259" key="1">
    <source>
        <dbReference type="PROSITE" id="PS50234"/>
    </source>
</evidence>
<name>A0A670YNM0_PSETE</name>
<feature type="domain" description="VWFA" evidence="1">
    <location>
        <begin position="109"/>
        <end position="172"/>
    </location>
</feature>
<dbReference type="Proteomes" id="UP000472273">
    <property type="component" value="Unplaced"/>
</dbReference>
<gene>
    <name evidence="2" type="primary">ITGAX</name>
</gene>
<organism evidence="2 3">
    <name type="scientific">Pseudonaja textilis</name>
    <name type="common">Eastern brown snake</name>
    <dbReference type="NCBI Taxonomy" id="8673"/>
    <lineage>
        <taxon>Eukaryota</taxon>
        <taxon>Metazoa</taxon>
        <taxon>Chordata</taxon>
        <taxon>Craniata</taxon>
        <taxon>Vertebrata</taxon>
        <taxon>Euteleostomi</taxon>
        <taxon>Lepidosauria</taxon>
        <taxon>Squamata</taxon>
        <taxon>Bifurcata</taxon>
        <taxon>Unidentata</taxon>
        <taxon>Episquamata</taxon>
        <taxon>Toxicofera</taxon>
        <taxon>Serpentes</taxon>
        <taxon>Colubroidea</taxon>
        <taxon>Elapidae</taxon>
        <taxon>Hydrophiinae</taxon>
        <taxon>Pseudonaja</taxon>
    </lineage>
</organism>
<evidence type="ECO:0000313" key="3">
    <source>
        <dbReference type="Proteomes" id="UP000472273"/>
    </source>
</evidence>
<dbReference type="InterPro" id="IPR036465">
    <property type="entry name" value="vWFA_dom_sf"/>
</dbReference>
<dbReference type="InterPro" id="IPR002035">
    <property type="entry name" value="VWF_A"/>
</dbReference>
<dbReference type="SUPFAM" id="SSF53300">
    <property type="entry name" value="vWA-like"/>
    <property type="match status" value="1"/>
</dbReference>
<dbReference type="Pfam" id="PF00092">
    <property type="entry name" value="VWA"/>
    <property type="match status" value="1"/>
</dbReference>
<dbReference type="InterPro" id="IPR052229">
    <property type="entry name" value="Collagen-VI/PIF"/>
</dbReference>
<dbReference type="Gene3D" id="3.40.50.410">
    <property type="entry name" value="von Willebrand factor, type A domain"/>
    <property type="match status" value="1"/>
</dbReference>